<dbReference type="Proteomes" id="UP000239415">
    <property type="component" value="Unassembled WGS sequence"/>
</dbReference>
<protein>
    <submittedName>
        <fullName evidence="5">Peptidoglycan/xylan/chitin deacetylase (PgdA/CDA1 family)</fullName>
    </submittedName>
</protein>
<evidence type="ECO:0000259" key="4">
    <source>
        <dbReference type="PROSITE" id="PS51677"/>
    </source>
</evidence>
<dbReference type="CDD" id="cd10917">
    <property type="entry name" value="CE4_NodB_like_6s_7s"/>
    <property type="match status" value="1"/>
</dbReference>
<dbReference type="InterPro" id="IPR011330">
    <property type="entry name" value="Glyco_hydro/deAcase_b/a-brl"/>
</dbReference>
<dbReference type="GO" id="GO:0016810">
    <property type="term" value="F:hydrolase activity, acting on carbon-nitrogen (but not peptide) bonds"/>
    <property type="evidence" value="ECO:0007669"/>
    <property type="project" value="InterPro"/>
</dbReference>
<accession>A0A2T0KFM2</accession>
<dbReference type="PROSITE" id="PS51677">
    <property type="entry name" value="NODB"/>
    <property type="match status" value="1"/>
</dbReference>
<evidence type="ECO:0000256" key="2">
    <source>
        <dbReference type="ARBA" id="ARBA00022801"/>
    </source>
</evidence>
<proteinExistence type="predicted"/>
<feature type="signal peptide" evidence="3">
    <location>
        <begin position="1"/>
        <end position="26"/>
    </location>
</feature>
<dbReference type="SUPFAM" id="SSF88713">
    <property type="entry name" value="Glycoside hydrolase/deacetylase"/>
    <property type="match status" value="1"/>
</dbReference>
<comment type="caution">
    <text evidence="5">The sequence shown here is derived from an EMBL/GenBank/DDBJ whole genome shotgun (WGS) entry which is preliminary data.</text>
</comment>
<dbReference type="GO" id="GO:0046872">
    <property type="term" value="F:metal ion binding"/>
    <property type="evidence" value="ECO:0007669"/>
    <property type="project" value="UniProtKB-KW"/>
</dbReference>
<dbReference type="EMBL" id="PVMZ01000005">
    <property type="protein sequence ID" value="PRX22151.1"/>
    <property type="molecule type" value="Genomic_DNA"/>
</dbReference>
<dbReference type="RefSeq" id="WP_170153878.1">
    <property type="nucleotide sequence ID" value="NZ_BOMO01000033.1"/>
</dbReference>
<name>A0A2T0KFM2_9ACTN</name>
<dbReference type="PROSITE" id="PS51257">
    <property type="entry name" value="PROKAR_LIPOPROTEIN"/>
    <property type="match status" value="1"/>
</dbReference>
<dbReference type="GO" id="GO:0005975">
    <property type="term" value="P:carbohydrate metabolic process"/>
    <property type="evidence" value="ECO:0007669"/>
    <property type="project" value="InterPro"/>
</dbReference>
<keyword evidence="1" id="KW-0479">Metal-binding</keyword>
<keyword evidence="6" id="KW-1185">Reference proteome</keyword>
<dbReference type="InterPro" id="IPR002509">
    <property type="entry name" value="NODB_dom"/>
</dbReference>
<gene>
    <name evidence="5" type="ORF">CLV67_105328</name>
</gene>
<evidence type="ECO:0000256" key="3">
    <source>
        <dbReference type="SAM" id="SignalP"/>
    </source>
</evidence>
<dbReference type="PANTHER" id="PTHR10587:SF133">
    <property type="entry name" value="CHITIN DEACETYLASE 1-RELATED"/>
    <property type="match status" value="1"/>
</dbReference>
<dbReference type="InterPro" id="IPR050248">
    <property type="entry name" value="Polysacc_deacetylase_ArnD"/>
</dbReference>
<dbReference type="Pfam" id="PF01522">
    <property type="entry name" value="Polysacc_deac_1"/>
    <property type="match status" value="1"/>
</dbReference>
<feature type="chain" id="PRO_5015724559" evidence="3">
    <location>
        <begin position="27"/>
        <end position="214"/>
    </location>
</feature>
<keyword evidence="2" id="KW-0378">Hydrolase</keyword>
<dbReference type="GO" id="GO:0016020">
    <property type="term" value="C:membrane"/>
    <property type="evidence" value="ECO:0007669"/>
    <property type="project" value="TreeGrafter"/>
</dbReference>
<reference evidence="5 6" key="1">
    <citation type="submission" date="2018-03" db="EMBL/GenBank/DDBJ databases">
        <title>Genomic Encyclopedia of Archaeal and Bacterial Type Strains, Phase II (KMG-II): from individual species to whole genera.</title>
        <authorList>
            <person name="Goeker M."/>
        </authorList>
    </citation>
    <scope>NUCLEOTIDE SEQUENCE [LARGE SCALE GENOMIC DNA]</scope>
    <source>
        <strain evidence="5 6">DSM 43146</strain>
    </source>
</reference>
<evidence type="ECO:0000256" key="1">
    <source>
        <dbReference type="ARBA" id="ARBA00022723"/>
    </source>
</evidence>
<dbReference type="AlphaFoldDB" id="A0A2T0KFM2"/>
<feature type="domain" description="NodB homology" evidence="4">
    <location>
        <begin position="31"/>
        <end position="209"/>
    </location>
</feature>
<dbReference type="Gene3D" id="3.20.20.370">
    <property type="entry name" value="Glycoside hydrolase/deacetylase"/>
    <property type="match status" value="1"/>
</dbReference>
<dbReference type="PANTHER" id="PTHR10587">
    <property type="entry name" value="GLYCOSYL TRANSFERASE-RELATED"/>
    <property type="match status" value="1"/>
</dbReference>
<organism evidence="5 6">
    <name type="scientific">Actinoplanes italicus</name>
    <dbReference type="NCBI Taxonomy" id="113567"/>
    <lineage>
        <taxon>Bacteria</taxon>
        <taxon>Bacillati</taxon>
        <taxon>Actinomycetota</taxon>
        <taxon>Actinomycetes</taxon>
        <taxon>Micromonosporales</taxon>
        <taxon>Micromonosporaceae</taxon>
        <taxon>Actinoplanes</taxon>
    </lineage>
</organism>
<evidence type="ECO:0000313" key="6">
    <source>
        <dbReference type="Proteomes" id="UP000239415"/>
    </source>
</evidence>
<keyword evidence="3" id="KW-0732">Signal</keyword>
<sequence length="214" mass="23894">MRTVATWLAVFSLACGMTFVASPAQAAAARKTVYLTFDDGPNSKWTPRYLDVLKKNGAKGTFFTTGRNAKAYPKIVARIDREGHLLANHTWSHPNLTKLSKAQVKSQLTRTQSALGRYRSDCMRPPYGATSTSVRRWTAEVGLRTVLWDVDSRDWENSQTATRIYNRVLKNVRNGSVVLMHDGGDSQADSLAALKRLLPELKSRGYTFKVLPNC</sequence>
<evidence type="ECO:0000313" key="5">
    <source>
        <dbReference type="EMBL" id="PRX22151.1"/>
    </source>
</evidence>